<feature type="region of interest" description="Disordered" evidence="1">
    <location>
        <begin position="322"/>
        <end position="355"/>
    </location>
</feature>
<accession>A0A8H8S9J3</accession>
<dbReference type="SUPFAM" id="SSF49764">
    <property type="entry name" value="HSP20-like chaperones"/>
    <property type="match status" value="1"/>
</dbReference>
<proteinExistence type="predicted"/>
<dbReference type="InterPro" id="IPR044563">
    <property type="entry name" value="Sgt1-like"/>
</dbReference>
<feature type="compositionally biased region" description="Basic and acidic residues" evidence="1">
    <location>
        <begin position="336"/>
        <end position="355"/>
    </location>
</feature>
<dbReference type="OrthoDB" id="1898560at2759"/>
<dbReference type="Pfam" id="PF05002">
    <property type="entry name" value="SGS"/>
    <property type="match status" value="1"/>
</dbReference>
<dbReference type="PANTHER" id="PTHR45862">
    <property type="entry name" value="PROTEIN SGT1 HOMOLOG"/>
    <property type="match status" value="1"/>
</dbReference>
<dbReference type="PROSITE" id="PS51048">
    <property type="entry name" value="SGS"/>
    <property type="match status" value="1"/>
</dbReference>
<evidence type="ECO:0000259" key="3">
    <source>
        <dbReference type="PROSITE" id="PS51203"/>
    </source>
</evidence>
<dbReference type="InterPro" id="IPR007052">
    <property type="entry name" value="CS_dom"/>
</dbReference>
<dbReference type="Gene3D" id="2.60.40.790">
    <property type="match status" value="1"/>
</dbReference>
<feature type="region of interest" description="Disordered" evidence="1">
    <location>
        <begin position="87"/>
        <end position="107"/>
    </location>
</feature>
<evidence type="ECO:0000256" key="1">
    <source>
        <dbReference type="SAM" id="MobiDB-lite"/>
    </source>
</evidence>
<name>A0A8H8S9J3_9HELO</name>
<dbReference type="EMBL" id="QGMI01000014">
    <property type="protein sequence ID" value="TVY49366.1"/>
    <property type="molecule type" value="Genomic_DNA"/>
</dbReference>
<protein>
    <submittedName>
        <fullName evidence="4">Glucose-insensitive transcription protein</fullName>
    </submittedName>
</protein>
<dbReference type="InterPro" id="IPR008978">
    <property type="entry name" value="HSP20-like_chaperone"/>
</dbReference>
<dbReference type="PROSITE" id="PS51203">
    <property type="entry name" value="CS"/>
    <property type="match status" value="1"/>
</dbReference>
<keyword evidence="5" id="KW-1185">Reference proteome</keyword>
<dbReference type="Proteomes" id="UP000443090">
    <property type="component" value="Unassembled WGS sequence"/>
</dbReference>
<dbReference type="InterPro" id="IPR007699">
    <property type="entry name" value="SGS_dom"/>
</dbReference>
<evidence type="ECO:0000259" key="2">
    <source>
        <dbReference type="PROSITE" id="PS51048"/>
    </source>
</evidence>
<reference evidence="4 5" key="1">
    <citation type="submission" date="2018-05" db="EMBL/GenBank/DDBJ databases">
        <title>Genome sequencing and assembly of the regulated plant pathogen Lachnellula willkommii and related sister species for the development of diagnostic species identification markers.</title>
        <authorList>
            <person name="Giroux E."/>
            <person name="Bilodeau G."/>
        </authorList>
    </citation>
    <scope>NUCLEOTIDE SEQUENCE [LARGE SCALE GENOMIC DNA]</scope>
    <source>
        <strain evidence="4 5">CBS 160.35</strain>
    </source>
</reference>
<dbReference type="GO" id="GO:0051087">
    <property type="term" value="F:protein-folding chaperone binding"/>
    <property type="evidence" value="ECO:0007669"/>
    <property type="project" value="InterPro"/>
</dbReference>
<comment type="caution">
    <text evidence="4">The sequence shown here is derived from an EMBL/GenBank/DDBJ whole genome shotgun (WGS) entry which is preliminary data.</text>
</comment>
<dbReference type="AlphaFoldDB" id="A0A8H8S9J3"/>
<feature type="compositionally biased region" description="Polar residues" evidence="1">
    <location>
        <begin position="322"/>
        <end position="334"/>
    </location>
</feature>
<dbReference type="CDD" id="cd06466">
    <property type="entry name" value="p23_CS_SGT1_like"/>
    <property type="match status" value="1"/>
</dbReference>
<dbReference type="Pfam" id="PF04969">
    <property type="entry name" value="CS"/>
    <property type="match status" value="1"/>
</dbReference>
<feature type="non-terminal residue" evidence="4">
    <location>
        <position position="1"/>
    </location>
</feature>
<feature type="domain" description="CS" evidence="3">
    <location>
        <begin position="126"/>
        <end position="218"/>
    </location>
</feature>
<organism evidence="4 5">
    <name type="scientific">Lachnellula occidentalis</name>
    <dbReference type="NCBI Taxonomy" id="215460"/>
    <lineage>
        <taxon>Eukaryota</taxon>
        <taxon>Fungi</taxon>
        <taxon>Dikarya</taxon>
        <taxon>Ascomycota</taxon>
        <taxon>Pezizomycotina</taxon>
        <taxon>Leotiomycetes</taxon>
        <taxon>Helotiales</taxon>
        <taxon>Lachnaceae</taxon>
        <taxon>Lachnellula</taxon>
    </lineage>
</organism>
<gene>
    <name evidence="4" type="primary">git7</name>
    <name evidence="4" type="ORF">LOCC1_G001005</name>
</gene>
<evidence type="ECO:0000313" key="5">
    <source>
        <dbReference type="Proteomes" id="UP000443090"/>
    </source>
</evidence>
<feature type="region of interest" description="Disordered" evidence="1">
    <location>
        <begin position="220"/>
        <end position="252"/>
    </location>
</feature>
<sequence>RGRSELIATAHFRRAVAYYGLGQYGNARRCLIWTRKFNQKERGLGLWQAKVTADWEKAGGEEAECNKVTVVETPALTEREDIDEMFRQQAGKEERTDKAKGKGKEAVKEEPVKPVAAVVKPASTTIDKIRVEWYQTGTNVTIEILCKGIPKENATVKFEEGQLLVKFPVLASNCDYEYNATPLHQNIDAKKSSFRITPHKVEITLAKQVQGLKWSEIYPASQAKSEPQPPTSTSTDSAYLAATTGGTDPSALAPFEESIRAHSGNEGLAPPPAPAPSFQGGKNWDKVLAQDEDDDLDPMASFFQKLYKDATPDTRRAMMKSYQESNGTALNTSWGDVKDKPVETHAPDGMEAKKW</sequence>
<evidence type="ECO:0000313" key="4">
    <source>
        <dbReference type="EMBL" id="TVY49366.1"/>
    </source>
</evidence>
<feature type="domain" description="SGS" evidence="2">
    <location>
        <begin position="272"/>
        <end position="355"/>
    </location>
</feature>